<evidence type="ECO:0000256" key="5">
    <source>
        <dbReference type="PIRSR" id="PIRSR615500-1"/>
    </source>
</evidence>
<sequence>MKSPRAFGRAVVAAVALVAVLGAASLGAGSTAPPQPTAAPVPAPSAPGTAQFTVLLDAGAEGAGARDAAVAAVEAAGGHVLRENAAVGALVVEAPVAGFVERVSAAQGIFGATPARPIGSTAATGPRGAVPAGGNRDGQGPAGLDPLDTRLWGLSMIKADAARAQQPGDPRVHVGILDTGIDASNPDLAPNLDVGLSRNFVTDIPTDPTGGELDGPCEFDGCVDPPDHDGGGHGTHVAGTVAAAANGSGLSGVAPGVTLVNIRAGQDAGLFFLQPVVDALTYGADIGLDVINMSFYVDPWRYNCTDNPADSSESQIAQRTIIEAMTRALEYAHGKGVTLVGSLGNEREDLGRPGTDRDSPNYPPGAAYDRAIDNASCVDLPVEGPHVIGVSAVGPSGAKAEYSNYGTEQISVAAPGGSASAGRVEDLILSSYPQHVLQESGDVDAQGEVTPQGAAQGVQKACQGSACGYYSYLQGTSMAAPHVSGVAALVVSEHGTEDPQHPGQLTMAPEAVEQALTASAAQVACPAPGAPGAGAPCEGDPAFNGHYGHGIVDALAALTAPTS</sequence>
<dbReference type="RefSeq" id="WP_142062969.1">
    <property type="nucleotide sequence ID" value="NZ_VFPA01000006.1"/>
</dbReference>
<evidence type="ECO:0000256" key="1">
    <source>
        <dbReference type="ARBA" id="ARBA00011073"/>
    </source>
</evidence>
<dbReference type="InterPro" id="IPR000209">
    <property type="entry name" value="Peptidase_S8/S53_dom"/>
</dbReference>
<dbReference type="GO" id="GO:0004252">
    <property type="term" value="F:serine-type endopeptidase activity"/>
    <property type="evidence" value="ECO:0007669"/>
    <property type="project" value="UniProtKB-UniRule"/>
</dbReference>
<dbReference type="InterPro" id="IPR015500">
    <property type="entry name" value="Peptidase_S8_subtilisin-rel"/>
</dbReference>
<dbReference type="PROSITE" id="PS51892">
    <property type="entry name" value="SUBTILASE"/>
    <property type="match status" value="1"/>
</dbReference>
<accession>A0A543D1A6</accession>
<dbReference type="InterPro" id="IPR023827">
    <property type="entry name" value="Peptidase_S8_Asp-AS"/>
</dbReference>
<dbReference type="Proteomes" id="UP000315677">
    <property type="component" value="Unassembled WGS sequence"/>
</dbReference>
<comment type="caution">
    <text evidence="11">The sequence shown here is derived from an EMBL/GenBank/DDBJ whole genome shotgun (WGS) entry which is preliminary data.</text>
</comment>
<evidence type="ECO:0000256" key="6">
    <source>
        <dbReference type="PROSITE-ProRule" id="PRU01240"/>
    </source>
</evidence>
<protein>
    <submittedName>
        <fullName evidence="11">Subtilase family protein</fullName>
    </submittedName>
</protein>
<evidence type="ECO:0000256" key="2">
    <source>
        <dbReference type="ARBA" id="ARBA00022670"/>
    </source>
</evidence>
<feature type="active site" description="Charge relay system" evidence="5 6">
    <location>
        <position position="477"/>
    </location>
</feature>
<dbReference type="PANTHER" id="PTHR43806">
    <property type="entry name" value="PEPTIDASE S8"/>
    <property type="match status" value="1"/>
</dbReference>
<dbReference type="InterPro" id="IPR023828">
    <property type="entry name" value="Peptidase_S8_Ser-AS"/>
</dbReference>
<keyword evidence="3 6" id="KW-0378">Hydrolase</keyword>
<dbReference type="PANTHER" id="PTHR43806:SF11">
    <property type="entry name" value="CEREVISIN-RELATED"/>
    <property type="match status" value="1"/>
</dbReference>
<feature type="chain" id="PRO_5038435473" evidence="9">
    <location>
        <begin position="29"/>
        <end position="563"/>
    </location>
</feature>
<dbReference type="PROSITE" id="PS00137">
    <property type="entry name" value="SUBTILASE_HIS"/>
    <property type="match status" value="1"/>
</dbReference>
<feature type="domain" description="Peptidase S8/S53" evidence="10">
    <location>
        <begin position="172"/>
        <end position="550"/>
    </location>
</feature>
<feature type="active site" description="Charge relay system" evidence="5 6">
    <location>
        <position position="233"/>
    </location>
</feature>
<dbReference type="InterPro" id="IPR022398">
    <property type="entry name" value="Peptidase_S8_His-AS"/>
</dbReference>
<dbReference type="PRINTS" id="PR00723">
    <property type="entry name" value="SUBTILISIN"/>
</dbReference>
<dbReference type="SUPFAM" id="SSF52743">
    <property type="entry name" value="Subtilisin-like"/>
    <property type="match status" value="1"/>
</dbReference>
<proteinExistence type="inferred from homology"/>
<dbReference type="GO" id="GO:0006508">
    <property type="term" value="P:proteolysis"/>
    <property type="evidence" value="ECO:0007669"/>
    <property type="project" value="UniProtKB-KW"/>
</dbReference>
<evidence type="ECO:0000313" key="11">
    <source>
        <dbReference type="EMBL" id="TQM03119.1"/>
    </source>
</evidence>
<evidence type="ECO:0000256" key="7">
    <source>
        <dbReference type="RuleBase" id="RU003355"/>
    </source>
</evidence>
<evidence type="ECO:0000313" key="12">
    <source>
        <dbReference type="Proteomes" id="UP000315677"/>
    </source>
</evidence>
<feature type="signal peptide" evidence="9">
    <location>
        <begin position="1"/>
        <end position="28"/>
    </location>
</feature>
<evidence type="ECO:0000256" key="9">
    <source>
        <dbReference type="SAM" id="SignalP"/>
    </source>
</evidence>
<name>A0A543D1A6_9PSEU</name>
<dbReference type="InterPro" id="IPR050131">
    <property type="entry name" value="Peptidase_S8_subtilisin-like"/>
</dbReference>
<evidence type="ECO:0000256" key="4">
    <source>
        <dbReference type="ARBA" id="ARBA00022825"/>
    </source>
</evidence>
<dbReference type="InterPro" id="IPR036852">
    <property type="entry name" value="Peptidase_S8/S53_dom_sf"/>
</dbReference>
<dbReference type="Pfam" id="PF00082">
    <property type="entry name" value="Peptidase_S8"/>
    <property type="match status" value="1"/>
</dbReference>
<feature type="region of interest" description="Disordered" evidence="8">
    <location>
        <begin position="120"/>
        <end position="141"/>
    </location>
</feature>
<keyword evidence="2 6" id="KW-0645">Protease</keyword>
<dbReference type="Gene3D" id="3.40.50.200">
    <property type="entry name" value="Peptidase S8/S53 domain"/>
    <property type="match status" value="1"/>
</dbReference>
<dbReference type="EMBL" id="VFPA01000006">
    <property type="protein sequence ID" value="TQM03119.1"/>
    <property type="molecule type" value="Genomic_DNA"/>
</dbReference>
<gene>
    <name evidence="11" type="ORF">FB558_7769</name>
</gene>
<keyword evidence="4 6" id="KW-0720">Serine protease</keyword>
<evidence type="ECO:0000259" key="10">
    <source>
        <dbReference type="Pfam" id="PF00082"/>
    </source>
</evidence>
<dbReference type="AlphaFoldDB" id="A0A543D1A6"/>
<reference evidence="11 12" key="1">
    <citation type="submission" date="2019-06" db="EMBL/GenBank/DDBJ databases">
        <title>Sequencing the genomes of 1000 actinobacteria strains.</title>
        <authorList>
            <person name="Klenk H.-P."/>
        </authorList>
    </citation>
    <scope>NUCLEOTIDE SEQUENCE [LARGE SCALE GENOMIC DNA]</scope>
    <source>
        <strain evidence="11 12">DSM 45301</strain>
    </source>
</reference>
<organism evidence="11 12">
    <name type="scientific">Pseudonocardia kunmingensis</name>
    <dbReference type="NCBI Taxonomy" id="630975"/>
    <lineage>
        <taxon>Bacteria</taxon>
        <taxon>Bacillati</taxon>
        <taxon>Actinomycetota</taxon>
        <taxon>Actinomycetes</taxon>
        <taxon>Pseudonocardiales</taxon>
        <taxon>Pseudonocardiaceae</taxon>
        <taxon>Pseudonocardia</taxon>
    </lineage>
</organism>
<evidence type="ECO:0000256" key="8">
    <source>
        <dbReference type="SAM" id="MobiDB-lite"/>
    </source>
</evidence>
<dbReference type="PROSITE" id="PS00138">
    <property type="entry name" value="SUBTILASE_SER"/>
    <property type="match status" value="1"/>
</dbReference>
<keyword evidence="12" id="KW-1185">Reference proteome</keyword>
<dbReference type="OrthoDB" id="9813435at2"/>
<keyword evidence="9" id="KW-0732">Signal</keyword>
<evidence type="ECO:0000256" key="3">
    <source>
        <dbReference type="ARBA" id="ARBA00022801"/>
    </source>
</evidence>
<comment type="similarity">
    <text evidence="1 6 7">Belongs to the peptidase S8 family.</text>
</comment>
<dbReference type="PROSITE" id="PS00136">
    <property type="entry name" value="SUBTILASE_ASP"/>
    <property type="match status" value="1"/>
</dbReference>
<feature type="active site" description="Charge relay system" evidence="5 6">
    <location>
        <position position="178"/>
    </location>
</feature>